<proteinExistence type="predicted"/>
<accession>A0A438PW73</accession>
<reference evidence="1 2" key="1">
    <citation type="submission" date="2018-10" db="EMBL/GenBank/DDBJ databases">
        <title>Genetic determinants and prediction of antibiotic resistance phenotypes in Helicobacter pylori.</title>
        <authorList>
            <person name="Wagner K."/>
        </authorList>
    </citation>
    <scope>NUCLEOTIDE SEQUENCE [LARGE SCALE GENOMIC DNA]</scope>
    <source>
        <strain evidence="1 2">ZH15</strain>
    </source>
</reference>
<dbReference type="EMBL" id="RJEO01000004">
    <property type="protein sequence ID" value="RVY29734.1"/>
    <property type="molecule type" value="Genomic_DNA"/>
</dbReference>
<sequence length="59" mass="6764">MLFFILFKKYSKHFLQLKSLQKASDNLLKKHSLGGCGDLVGGCRGGFFKMPLILFKKWV</sequence>
<gene>
    <name evidence="1" type="ORF">ECC12_02355</name>
</gene>
<dbReference type="Proteomes" id="UP000288766">
    <property type="component" value="Unassembled WGS sequence"/>
</dbReference>
<evidence type="ECO:0000313" key="1">
    <source>
        <dbReference type="EMBL" id="RVY29734.1"/>
    </source>
</evidence>
<evidence type="ECO:0000313" key="2">
    <source>
        <dbReference type="Proteomes" id="UP000288766"/>
    </source>
</evidence>
<organism evidence="1 2">
    <name type="scientific">Helicobacter pylori</name>
    <name type="common">Campylobacter pylori</name>
    <dbReference type="NCBI Taxonomy" id="210"/>
    <lineage>
        <taxon>Bacteria</taxon>
        <taxon>Pseudomonadati</taxon>
        <taxon>Campylobacterota</taxon>
        <taxon>Epsilonproteobacteria</taxon>
        <taxon>Campylobacterales</taxon>
        <taxon>Helicobacteraceae</taxon>
        <taxon>Helicobacter</taxon>
    </lineage>
</organism>
<name>A0A438PW73_HELPX</name>
<protein>
    <submittedName>
        <fullName evidence="1">Uncharacterized protein</fullName>
    </submittedName>
</protein>
<comment type="caution">
    <text evidence="1">The sequence shown here is derived from an EMBL/GenBank/DDBJ whole genome shotgun (WGS) entry which is preliminary data.</text>
</comment>
<dbReference type="AlphaFoldDB" id="A0A438PW73"/>